<dbReference type="Proteomes" id="UP001209570">
    <property type="component" value="Unassembled WGS sequence"/>
</dbReference>
<dbReference type="GO" id="GO:0005743">
    <property type="term" value="C:mitochondrial inner membrane"/>
    <property type="evidence" value="ECO:0007669"/>
    <property type="project" value="TreeGrafter"/>
</dbReference>
<dbReference type="GO" id="GO:0032979">
    <property type="term" value="P:protein insertion into mitochondrial inner membrane from matrix"/>
    <property type="evidence" value="ECO:0007669"/>
    <property type="project" value="TreeGrafter"/>
</dbReference>
<reference evidence="8" key="1">
    <citation type="submission" date="2021-12" db="EMBL/GenBank/DDBJ databases">
        <title>Prjna785345.</title>
        <authorList>
            <person name="Rujirawat T."/>
            <person name="Krajaejun T."/>
        </authorList>
    </citation>
    <scope>NUCLEOTIDE SEQUENCE</scope>
    <source>
        <strain evidence="8">Pi057C3</strain>
    </source>
</reference>
<accession>A0AAD5LB10</accession>
<comment type="similarity">
    <text evidence="5">Belongs to the OXA1/ALB3/YidC family.</text>
</comment>
<keyword evidence="4 6" id="KW-0472">Membrane</keyword>
<dbReference type="InterPro" id="IPR028055">
    <property type="entry name" value="YidC/Oxa/ALB_C"/>
</dbReference>
<evidence type="ECO:0000256" key="3">
    <source>
        <dbReference type="ARBA" id="ARBA00022989"/>
    </source>
</evidence>
<evidence type="ECO:0000256" key="1">
    <source>
        <dbReference type="ARBA" id="ARBA00004141"/>
    </source>
</evidence>
<evidence type="ECO:0000256" key="4">
    <source>
        <dbReference type="ARBA" id="ARBA00023136"/>
    </source>
</evidence>
<keyword evidence="2 5" id="KW-0812">Transmembrane</keyword>
<sequence>MEVKRTLIDKEFDRYVLSLPGIERHEAPLSAGTALEPLDAVKTTRKAHWEARVHHNALTPDHLRSAATKSSIVYYVNAAFQVIQLSTDRAHGVLAHPVFTFPNSSTRKENVTIRVASKGLLLCNDGSGVVCLLKSEDPDRLDAKWSVAYTCTPLGDSASLLVEAKFNDATQRLDAIIAEPFEGSDTDVTFRLSVLSVVSGASGLTHSTFELGSVASLPSVASFYGSQVLLFIEGKFASELGGMTEAQPVPASHTTKRHHDESDIEMDADELLSKIPRAGIGYHGDISDIKHPHDLGLDLNKPLAERFLKSSVPFSSLDEPLHSTSAQAVTSPKSSHLEVPTPESILGGFEECDDMDPNAKAALLLIDMDQRIVVDRSDVNCRAFRYLAATGDHEATPALLFQHDVHGLVFSVSVEASRVLLRHVATFPAFGFVQASKQDKKFMTFARGAQFACIGEFEKRVFVYHGDGTSEELQRHVRKQNIVEIGEHQLLGLAIVGSTIVLLSPHHVFHLEVARARRQQDLAHHRTVKPSNKPQDGDSDTMALLNMRRMQPTAFATAKILSKTSRVGMAQHTPSTLRFTAAKTSLQMVPLHAFGSTRSFSSSPLPSVLTDEKVVAASPAENMTEVLDATTNAVDYASVADLGYSLSDVAIRALEAVHVTTGLPWWATIVATTFAIRTALLPVTIKSLRNSEKMKAFQPEMEKLRDEMEAAPVKDPESMAEFRKKYQALMKKHDVNPFVGFLTPLSQIPVFLSFFWGLQSISKYFPDYSTGGDFWFPDLSVADPTYALPVISSALMIASVEMGADAMPAGWGDKAKFGMRLFGVMLVPLTMNFSSGVLVYWVSSNTYTLAQTALFRVPFVRSALKLSPSAKTVQYVAAPGSASPFQAAVNRAKEGAAIKTHVHKPSKKKTTN</sequence>
<dbReference type="NCBIfam" id="TIGR03592">
    <property type="entry name" value="yidC_oxa1_cterm"/>
    <property type="match status" value="1"/>
</dbReference>
<dbReference type="AlphaFoldDB" id="A0AAD5LB10"/>
<keyword evidence="3 6" id="KW-1133">Transmembrane helix</keyword>
<proteinExistence type="inferred from homology"/>
<dbReference type="InterPro" id="IPR001708">
    <property type="entry name" value="YidC/ALB3/OXA1/COX18"/>
</dbReference>
<comment type="subcellular location">
    <subcellularLocation>
        <location evidence="1 5">Membrane</location>
        <topology evidence="1 5">Multi-pass membrane protein</topology>
    </subcellularLocation>
</comment>
<feature type="domain" description="Membrane insertase YidC/Oxa/ALB C-terminal" evidence="7">
    <location>
        <begin position="665"/>
        <end position="855"/>
    </location>
</feature>
<evidence type="ECO:0000256" key="5">
    <source>
        <dbReference type="RuleBase" id="RU003945"/>
    </source>
</evidence>
<evidence type="ECO:0000256" key="6">
    <source>
        <dbReference type="SAM" id="Phobius"/>
    </source>
</evidence>
<name>A0AAD5LB10_PYTIN</name>
<feature type="transmembrane region" description="Helical" evidence="6">
    <location>
        <begin position="821"/>
        <end position="842"/>
    </location>
</feature>
<feature type="transmembrane region" description="Helical" evidence="6">
    <location>
        <begin position="663"/>
        <end position="685"/>
    </location>
</feature>
<evidence type="ECO:0000256" key="2">
    <source>
        <dbReference type="ARBA" id="ARBA00022692"/>
    </source>
</evidence>
<dbReference type="EMBL" id="JAKCXM010000584">
    <property type="protein sequence ID" value="KAJ0392723.1"/>
    <property type="molecule type" value="Genomic_DNA"/>
</dbReference>
<organism evidence="8 9">
    <name type="scientific">Pythium insidiosum</name>
    <name type="common">Pythiosis disease agent</name>
    <dbReference type="NCBI Taxonomy" id="114742"/>
    <lineage>
        <taxon>Eukaryota</taxon>
        <taxon>Sar</taxon>
        <taxon>Stramenopiles</taxon>
        <taxon>Oomycota</taxon>
        <taxon>Peronosporomycetes</taxon>
        <taxon>Pythiales</taxon>
        <taxon>Pythiaceae</taxon>
        <taxon>Pythium</taxon>
    </lineage>
</organism>
<feature type="transmembrane region" description="Helical" evidence="6">
    <location>
        <begin position="738"/>
        <end position="758"/>
    </location>
</feature>
<dbReference type="PANTHER" id="PTHR12428:SF65">
    <property type="entry name" value="CYTOCHROME C OXIDASE ASSEMBLY PROTEIN COX18, MITOCHONDRIAL"/>
    <property type="match status" value="1"/>
</dbReference>
<protein>
    <recommendedName>
        <fullName evidence="7">Membrane insertase YidC/Oxa/ALB C-terminal domain-containing protein</fullName>
    </recommendedName>
</protein>
<keyword evidence="9" id="KW-1185">Reference proteome</keyword>
<dbReference type="GO" id="GO:0032977">
    <property type="term" value="F:membrane insertase activity"/>
    <property type="evidence" value="ECO:0007669"/>
    <property type="project" value="InterPro"/>
</dbReference>
<dbReference type="Pfam" id="PF02096">
    <property type="entry name" value="60KD_IMP"/>
    <property type="match status" value="1"/>
</dbReference>
<evidence type="ECO:0000313" key="9">
    <source>
        <dbReference type="Proteomes" id="UP001209570"/>
    </source>
</evidence>
<dbReference type="PANTHER" id="PTHR12428">
    <property type="entry name" value="OXA1"/>
    <property type="match status" value="1"/>
</dbReference>
<gene>
    <name evidence="8" type="ORF">P43SY_011978</name>
</gene>
<evidence type="ECO:0000313" key="8">
    <source>
        <dbReference type="EMBL" id="KAJ0392723.1"/>
    </source>
</evidence>
<evidence type="ECO:0000259" key="7">
    <source>
        <dbReference type="Pfam" id="PF02096"/>
    </source>
</evidence>
<dbReference type="CDD" id="cd20069">
    <property type="entry name" value="5TM_Oxa1-like"/>
    <property type="match status" value="1"/>
</dbReference>
<comment type="caution">
    <text evidence="8">The sequence shown here is derived from an EMBL/GenBank/DDBJ whole genome shotgun (WGS) entry which is preliminary data.</text>
</comment>